<dbReference type="Pfam" id="PF21447">
    <property type="entry name" value="Ppx-GppA_III"/>
    <property type="match status" value="1"/>
</dbReference>
<dbReference type="InterPro" id="IPR003695">
    <property type="entry name" value="Ppx_GppA_N"/>
</dbReference>
<dbReference type="RefSeq" id="WP_068130082.1">
    <property type="nucleotide sequence ID" value="NZ_CP042914.1"/>
</dbReference>
<dbReference type="CDD" id="cd24006">
    <property type="entry name" value="ASKHA_NBD_PPX_GppA"/>
    <property type="match status" value="1"/>
</dbReference>
<name>A0A5B9QYZ7_9BACT</name>
<keyword evidence="5" id="KW-1185">Reference proteome</keyword>
<dbReference type="InterPro" id="IPR043129">
    <property type="entry name" value="ATPase_NBD"/>
</dbReference>
<organism evidence="4 5">
    <name type="scientific">Roseimaritima ulvae</name>
    <dbReference type="NCBI Taxonomy" id="980254"/>
    <lineage>
        <taxon>Bacteria</taxon>
        <taxon>Pseudomonadati</taxon>
        <taxon>Planctomycetota</taxon>
        <taxon>Planctomycetia</taxon>
        <taxon>Pirellulales</taxon>
        <taxon>Pirellulaceae</taxon>
        <taxon>Roseimaritima</taxon>
    </lineage>
</organism>
<dbReference type="Pfam" id="PF02541">
    <property type="entry name" value="Ppx-GppA"/>
    <property type="match status" value="1"/>
</dbReference>
<gene>
    <name evidence="4" type="primary">ppx</name>
    <name evidence="4" type="ORF">UC8_53290</name>
</gene>
<dbReference type="EC" id="3.6.1.11" evidence="4"/>
<dbReference type="KEGG" id="rul:UC8_53290"/>
<dbReference type="EMBL" id="CP042914">
    <property type="protein sequence ID" value="QEG43282.1"/>
    <property type="molecule type" value="Genomic_DNA"/>
</dbReference>
<evidence type="ECO:0000313" key="5">
    <source>
        <dbReference type="Proteomes" id="UP000325286"/>
    </source>
</evidence>
<keyword evidence="1 4" id="KW-0378">Hydrolase</keyword>
<protein>
    <submittedName>
        <fullName evidence="4">Exopolyphosphatase</fullName>
        <ecNumber evidence="4">3.6.1.11</ecNumber>
    </submittedName>
</protein>
<dbReference type="Gene3D" id="1.10.3210.10">
    <property type="entry name" value="Hypothetical protein af1432"/>
    <property type="match status" value="1"/>
</dbReference>
<dbReference type="PANTHER" id="PTHR30005:SF0">
    <property type="entry name" value="RETROGRADE REGULATION PROTEIN 2"/>
    <property type="match status" value="1"/>
</dbReference>
<sequence length="530" mass="59202">MSTSSRSEATKEYSSSEAAPPRIVAVIDIGATSIRMEIAQIGAEGRIKPLSRLVRPVDLGKDAFTSRKFQRKSIEQAVKILKSYQQALLEFGIQSPENIRVVATSAVREAANRLQFLDRVYIATGLQIDSIDEAEVNRITYMGIQPHLERDRELSSAKAVVVEVGGGSTELLVVRGGNVLASDTYRLGAVRLAEVLETLGAPRSKRRAIMENRIGQTVAQIQELVRIDMRIELIAIGGDIRFAAHHIHPEWDGSTLAKLPISQLERLTNAVVDCDQDEIVRRYGISFAEAETLGPALLTYLQLAKAFELKNIYVSNTNLRDGLLHEMAARDSLTAEFRNQIIRSATTLGRKFDFDEAFAKHTAELASKLFAQLREAHRLESRFEVILYVAALLHEIGNAISDRSNHKHAMYIIRNSELFGLTRHDVLLVALLARYHRRAFPQPSHDPYGTLQLDQRVIVSKLAAILRLAIALNASRSGRVKDIRCTTERNRMVIQVPGVEDVSLEQLAMRQNRGLFEEIYGKAVLLRSGR</sequence>
<dbReference type="PIRSF" id="PIRSF001267">
    <property type="entry name" value="Pyrophosphatase_GppA_Ppx"/>
    <property type="match status" value="1"/>
</dbReference>
<feature type="domain" description="Ppx/GppA phosphatase C-terminal" evidence="3">
    <location>
        <begin position="343"/>
        <end position="495"/>
    </location>
</feature>
<dbReference type="SUPFAM" id="SSF53067">
    <property type="entry name" value="Actin-like ATPase domain"/>
    <property type="match status" value="2"/>
</dbReference>
<evidence type="ECO:0000256" key="1">
    <source>
        <dbReference type="ARBA" id="ARBA00022801"/>
    </source>
</evidence>
<dbReference type="Gene3D" id="3.30.420.150">
    <property type="entry name" value="Exopolyphosphatase. Domain 2"/>
    <property type="match status" value="1"/>
</dbReference>
<feature type="domain" description="Ppx/GppA phosphatase N-terminal" evidence="2">
    <location>
        <begin position="38"/>
        <end position="329"/>
    </location>
</feature>
<dbReference type="InterPro" id="IPR030673">
    <property type="entry name" value="PyroPPase_GppA_Ppx"/>
</dbReference>
<dbReference type="AlphaFoldDB" id="A0A5B9QYZ7"/>
<accession>A0A5B9QYZ7</accession>
<dbReference type="Proteomes" id="UP000325286">
    <property type="component" value="Chromosome"/>
</dbReference>
<dbReference type="SUPFAM" id="SSF109604">
    <property type="entry name" value="HD-domain/PDEase-like"/>
    <property type="match status" value="1"/>
</dbReference>
<reference evidence="4 5" key="1">
    <citation type="submission" date="2019-08" db="EMBL/GenBank/DDBJ databases">
        <title>Deep-cultivation of Planctomycetes and their phenomic and genomic characterization uncovers novel biology.</title>
        <authorList>
            <person name="Wiegand S."/>
            <person name="Jogler M."/>
            <person name="Boedeker C."/>
            <person name="Pinto D."/>
            <person name="Vollmers J."/>
            <person name="Rivas-Marin E."/>
            <person name="Kohn T."/>
            <person name="Peeters S.H."/>
            <person name="Heuer A."/>
            <person name="Rast P."/>
            <person name="Oberbeckmann S."/>
            <person name="Bunk B."/>
            <person name="Jeske O."/>
            <person name="Meyerdierks A."/>
            <person name="Storesund J.E."/>
            <person name="Kallscheuer N."/>
            <person name="Luecker S."/>
            <person name="Lage O.M."/>
            <person name="Pohl T."/>
            <person name="Merkel B.J."/>
            <person name="Hornburger P."/>
            <person name="Mueller R.-W."/>
            <person name="Bruemmer F."/>
            <person name="Labrenz M."/>
            <person name="Spormann A.M."/>
            <person name="Op den Camp H."/>
            <person name="Overmann J."/>
            <person name="Amann R."/>
            <person name="Jetten M.S.M."/>
            <person name="Mascher T."/>
            <person name="Medema M.H."/>
            <person name="Devos D.P."/>
            <person name="Kaster A.-K."/>
            <person name="Ovreas L."/>
            <person name="Rohde M."/>
            <person name="Galperin M.Y."/>
            <person name="Jogler C."/>
        </authorList>
    </citation>
    <scope>NUCLEOTIDE SEQUENCE [LARGE SCALE GENOMIC DNA]</scope>
    <source>
        <strain evidence="4 5">UC8</strain>
    </source>
</reference>
<dbReference type="GO" id="GO:0004309">
    <property type="term" value="F:exopolyphosphatase activity"/>
    <property type="evidence" value="ECO:0007669"/>
    <property type="project" value="UniProtKB-EC"/>
</dbReference>
<dbReference type="Gene3D" id="3.30.420.40">
    <property type="match status" value="1"/>
</dbReference>
<dbReference type="InterPro" id="IPR050273">
    <property type="entry name" value="GppA/Ppx_hydrolase"/>
</dbReference>
<evidence type="ECO:0000313" key="4">
    <source>
        <dbReference type="EMBL" id="QEG43282.1"/>
    </source>
</evidence>
<dbReference type="PANTHER" id="PTHR30005">
    <property type="entry name" value="EXOPOLYPHOSPHATASE"/>
    <property type="match status" value="1"/>
</dbReference>
<dbReference type="InterPro" id="IPR048950">
    <property type="entry name" value="Ppx_GppA_C"/>
</dbReference>
<evidence type="ECO:0000259" key="3">
    <source>
        <dbReference type="Pfam" id="PF21447"/>
    </source>
</evidence>
<evidence type="ECO:0000259" key="2">
    <source>
        <dbReference type="Pfam" id="PF02541"/>
    </source>
</evidence>
<proteinExistence type="predicted"/>